<keyword evidence="4" id="KW-1133">Transmembrane helix</keyword>
<dbReference type="eggNOG" id="KOG2679">
    <property type="taxonomic scope" value="Eukaryota"/>
</dbReference>
<protein>
    <recommendedName>
        <fullName evidence="5">Calcineurin-like phosphoesterase domain-containing protein</fullName>
    </recommendedName>
</protein>
<dbReference type="STRING" id="1156394.T0Q1Q1"/>
<sequence>MARREDPRKYDAPDSVTEIPIMDFRDSDDVGGEPRRRFNPRILMAIAGVCVIAAAGVAVAVVMATKGSSSVSGSANGKSGQTTGSGSDMSGGSTGGGGGNTNGSSALNVPQSDPETDPILATMLSIGDWGSTTGKKADGSKPGSCCVVYLTADSNWGKVDISKPRYKVDYYAQANVATLMAQSAASLKPKPSRILSNGDNIYWNGVGKNDVAYRFQTTFEEMYNQPDLQGITWLNVAGNHDIGGASFICGDDDDNFRKCTSTEELLTYLDSKFGLQQSYKSPNQDRWKLTDHYYIDRVTKNGITIDVLNLDTNHADVHGAIETCCQCYGYSSNTGQPAGFDPCKTVARGDKFCCGGDTDMYDQCVAKIESWAKTSYDGAVKDLSATTADFKVVNTHYSPHYHMNPIRMKMWHDLTKKYKIHAWINGHTHGFNHDISPWNTHFFVNGAGGGISTQSAMTATSAYGVTTKWAAAGQPYGFMELSFSKQWMKVQFVTFDNKWVFGGFDPSATTVGGLARGHCWYIHKSGLIPGVECKSSVNGALGAP</sequence>
<dbReference type="VEuPathDB" id="FungiDB:SDRG_13779"/>
<dbReference type="EMBL" id="JH767194">
    <property type="protein sequence ID" value="EQC28451.1"/>
    <property type="molecule type" value="Genomic_DNA"/>
</dbReference>
<evidence type="ECO:0000313" key="7">
    <source>
        <dbReference type="Proteomes" id="UP000030762"/>
    </source>
</evidence>
<feature type="compositionally biased region" description="Low complexity" evidence="3">
    <location>
        <begin position="68"/>
        <end position="91"/>
    </location>
</feature>
<dbReference type="PANTHER" id="PTHR10161:SF14">
    <property type="entry name" value="TARTRATE-RESISTANT ACID PHOSPHATASE TYPE 5"/>
    <property type="match status" value="1"/>
</dbReference>
<feature type="compositionally biased region" description="Gly residues" evidence="3">
    <location>
        <begin position="92"/>
        <end position="101"/>
    </location>
</feature>
<dbReference type="OrthoDB" id="411211at2759"/>
<dbReference type="InterPro" id="IPR029052">
    <property type="entry name" value="Metallo-depent_PP-like"/>
</dbReference>
<dbReference type="Gene3D" id="3.60.21.10">
    <property type="match status" value="1"/>
</dbReference>
<evidence type="ECO:0000256" key="3">
    <source>
        <dbReference type="SAM" id="MobiDB-lite"/>
    </source>
</evidence>
<evidence type="ECO:0000313" key="6">
    <source>
        <dbReference type="EMBL" id="EQC28451.1"/>
    </source>
</evidence>
<feature type="transmembrane region" description="Helical" evidence="4">
    <location>
        <begin position="42"/>
        <end position="64"/>
    </location>
</feature>
<dbReference type="Pfam" id="PF00149">
    <property type="entry name" value="Metallophos"/>
    <property type="match status" value="1"/>
</dbReference>
<feature type="domain" description="Calcineurin-like phosphoesterase" evidence="5">
    <location>
        <begin position="187"/>
        <end position="430"/>
    </location>
</feature>
<dbReference type="GeneID" id="19954506"/>
<dbReference type="SUPFAM" id="SSF56300">
    <property type="entry name" value="Metallo-dependent phosphatases"/>
    <property type="match status" value="1"/>
</dbReference>
<dbReference type="AlphaFoldDB" id="T0Q1Q1"/>
<dbReference type="Proteomes" id="UP000030762">
    <property type="component" value="Unassembled WGS sequence"/>
</dbReference>
<keyword evidence="4" id="KW-0472">Membrane</keyword>
<dbReference type="PANTHER" id="PTHR10161">
    <property type="entry name" value="TARTRATE-RESISTANT ACID PHOSPHATASE TYPE 5"/>
    <property type="match status" value="1"/>
</dbReference>
<gene>
    <name evidence="6" type="ORF">SDRG_13779</name>
</gene>
<keyword evidence="1" id="KW-0732">Signal</keyword>
<dbReference type="InParanoid" id="T0Q1Q1"/>
<dbReference type="InterPro" id="IPR004843">
    <property type="entry name" value="Calcineurin-like_PHP"/>
</dbReference>
<reference evidence="6 7" key="1">
    <citation type="submission" date="2012-04" db="EMBL/GenBank/DDBJ databases">
        <title>The Genome Sequence of Saprolegnia declina VS20.</title>
        <authorList>
            <consortium name="The Broad Institute Genome Sequencing Platform"/>
            <person name="Russ C."/>
            <person name="Nusbaum C."/>
            <person name="Tyler B."/>
            <person name="van West P."/>
            <person name="Dieguez-Uribeondo J."/>
            <person name="de Bruijn I."/>
            <person name="Tripathy S."/>
            <person name="Jiang R."/>
            <person name="Young S.K."/>
            <person name="Zeng Q."/>
            <person name="Gargeya S."/>
            <person name="Fitzgerald M."/>
            <person name="Haas B."/>
            <person name="Abouelleil A."/>
            <person name="Alvarado L."/>
            <person name="Arachchi H.M."/>
            <person name="Berlin A."/>
            <person name="Chapman S.B."/>
            <person name="Goldberg J."/>
            <person name="Griggs A."/>
            <person name="Gujja S."/>
            <person name="Hansen M."/>
            <person name="Howarth C."/>
            <person name="Imamovic A."/>
            <person name="Larimer J."/>
            <person name="McCowen C."/>
            <person name="Montmayeur A."/>
            <person name="Murphy C."/>
            <person name="Neiman D."/>
            <person name="Pearson M."/>
            <person name="Priest M."/>
            <person name="Roberts A."/>
            <person name="Saif S."/>
            <person name="Shea T."/>
            <person name="Sisk P."/>
            <person name="Sykes S."/>
            <person name="Wortman J."/>
            <person name="Nusbaum C."/>
            <person name="Birren B."/>
        </authorList>
    </citation>
    <scope>NUCLEOTIDE SEQUENCE [LARGE SCALE GENOMIC DNA]</scope>
    <source>
        <strain evidence="6 7">VS20</strain>
    </source>
</reference>
<dbReference type="InterPro" id="IPR051558">
    <property type="entry name" value="Metallophosphoesterase_PAP"/>
</dbReference>
<feature type="region of interest" description="Disordered" evidence="3">
    <location>
        <begin position="68"/>
        <end position="114"/>
    </location>
</feature>
<dbReference type="RefSeq" id="XP_008618099.1">
    <property type="nucleotide sequence ID" value="XM_008619877.1"/>
</dbReference>
<organism evidence="6 7">
    <name type="scientific">Saprolegnia diclina (strain VS20)</name>
    <dbReference type="NCBI Taxonomy" id="1156394"/>
    <lineage>
        <taxon>Eukaryota</taxon>
        <taxon>Sar</taxon>
        <taxon>Stramenopiles</taxon>
        <taxon>Oomycota</taxon>
        <taxon>Saprolegniomycetes</taxon>
        <taxon>Saprolegniales</taxon>
        <taxon>Saprolegniaceae</taxon>
        <taxon>Saprolegnia</taxon>
    </lineage>
</organism>
<keyword evidence="2" id="KW-0378">Hydrolase</keyword>
<evidence type="ECO:0000259" key="5">
    <source>
        <dbReference type="Pfam" id="PF00149"/>
    </source>
</evidence>
<evidence type="ECO:0000256" key="1">
    <source>
        <dbReference type="ARBA" id="ARBA00022729"/>
    </source>
</evidence>
<evidence type="ECO:0000256" key="2">
    <source>
        <dbReference type="ARBA" id="ARBA00022801"/>
    </source>
</evidence>
<accession>T0Q1Q1</accession>
<keyword evidence="4" id="KW-0812">Transmembrane</keyword>
<proteinExistence type="predicted"/>
<dbReference type="OMA" id="THAESHE"/>
<keyword evidence="7" id="KW-1185">Reference proteome</keyword>
<evidence type="ECO:0000256" key="4">
    <source>
        <dbReference type="SAM" id="Phobius"/>
    </source>
</evidence>
<dbReference type="GO" id="GO:0016787">
    <property type="term" value="F:hydrolase activity"/>
    <property type="evidence" value="ECO:0007669"/>
    <property type="project" value="UniProtKB-KW"/>
</dbReference>
<name>T0Q1Q1_SAPDV</name>